<dbReference type="InParanoid" id="D5GI18"/>
<dbReference type="RefSeq" id="XP_002839970.1">
    <property type="nucleotide sequence ID" value="XM_002839924.1"/>
</dbReference>
<dbReference type="Proteomes" id="UP000006911">
    <property type="component" value="Unassembled WGS sequence"/>
</dbReference>
<proteinExistence type="predicted"/>
<reference evidence="3 4" key="1">
    <citation type="journal article" date="2010" name="Nature">
        <title>Perigord black truffle genome uncovers evolutionary origins and mechanisms of symbiosis.</title>
        <authorList>
            <person name="Martin F."/>
            <person name="Kohler A."/>
            <person name="Murat C."/>
            <person name="Balestrini R."/>
            <person name="Coutinho P.M."/>
            <person name="Jaillon O."/>
            <person name="Montanini B."/>
            <person name="Morin E."/>
            <person name="Noel B."/>
            <person name="Percudani R."/>
            <person name="Porcel B."/>
            <person name="Rubini A."/>
            <person name="Amicucci A."/>
            <person name="Amselem J."/>
            <person name="Anthouard V."/>
            <person name="Arcioni S."/>
            <person name="Artiguenave F."/>
            <person name="Aury J.M."/>
            <person name="Ballario P."/>
            <person name="Bolchi A."/>
            <person name="Brenna A."/>
            <person name="Brun A."/>
            <person name="Buee M."/>
            <person name="Cantarel B."/>
            <person name="Chevalier G."/>
            <person name="Couloux A."/>
            <person name="Da Silva C."/>
            <person name="Denoeud F."/>
            <person name="Duplessis S."/>
            <person name="Ghignone S."/>
            <person name="Hilselberger B."/>
            <person name="Iotti M."/>
            <person name="Marcais B."/>
            <person name="Mello A."/>
            <person name="Miranda M."/>
            <person name="Pacioni G."/>
            <person name="Quesneville H."/>
            <person name="Riccioni C."/>
            <person name="Ruotolo R."/>
            <person name="Splivallo R."/>
            <person name="Stocchi V."/>
            <person name="Tisserant E."/>
            <person name="Viscomi A.R."/>
            <person name="Zambonelli A."/>
            <person name="Zampieri E."/>
            <person name="Henrissat B."/>
            <person name="Lebrun M.H."/>
            <person name="Paolocci F."/>
            <person name="Bonfante P."/>
            <person name="Ottonello S."/>
            <person name="Wincker P."/>
        </authorList>
    </citation>
    <scope>NUCLEOTIDE SEQUENCE [LARGE SCALE GENOMIC DNA]</scope>
    <source>
        <strain evidence="3 4">Mel28</strain>
    </source>
</reference>
<organism evidence="3 4">
    <name type="scientific">Tuber melanosporum (strain Mel28)</name>
    <name type="common">Perigord black truffle</name>
    <dbReference type="NCBI Taxonomy" id="656061"/>
    <lineage>
        <taxon>Eukaryota</taxon>
        <taxon>Fungi</taxon>
        <taxon>Dikarya</taxon>
        <taxon>Ascomycota</taxon>
        <taxon>Pezizomycotina</taxon>
        <taxon>Pezizomycetes</taxon>
        <taxon>Pezizales</taxon>
        <taxon>Tuberaceae</taxon>
        <taxon>Tuber</taxon>
    </lineage>
</organism>
<dbReference type="eggNOG" id="ENOG502TFR4">
    <property type="taxonomic scope" value="Eukaryota"/>
</dbReference>
<dbReference type="STRING" id="656061.D5GI18"/>
<feature type="compositionally biased region" description="Polar residues" evidence="2">
    <location>
        <begin position="493"/>
        <end position="504"/>
    </location>
</feature>
<feature type="region of interest" description="Disordered" evidence="2">
    <location>
        <begin position="478"/>
        <end position="504"/>
    </location>
</feature>
<sequence>MTSASHLELQDRIQFTTSLSDLVVESQQLRTAILSSLVTNKLSHPIAKFLSAHDKSPTYTCQDWEVCPAGLLQLQNKLAVALCTLVLRAGIYSQKDDTIFLDPSLATSLLEKQLDLSKIKNTCSAHYSIRSNPNSPSIVSIFETSATPDIKTNSRDWRMHLREAMLRDAGRQNDVIIAEVGMICRDLEIRCDGVEKPLRDEEERSEKLRQEIKDLEARLEEETEERSSLNETLEHEREEFKYKLDGENEKARELFSRIGDLERELQTARDEASRVRSESQEAFEKLDAQHKAEMVRIGIESQEVLEGLRSSHEAELRQVHHDSQEALEKLSASHKAERKAAQEVADELALGHIEVLNQRQEAIEELETQNRSLEQQSDRLREALEEQRKENHAADEKVIRMDERIRGMDRELSELSLEMECQKTALDRKDNEIETLKRQLQAAKSDAEDIRRVMDAEVARLQENLKHQKDLAQELERKLEGTEKEARERIDNLETQNNSKVRLP</sequence>
<feature type="coiled-coil region" evidence="1">
    <location>
        <begin position="198"/>
        <end position="278"/>
    </location>
</feature>
<dbReference type="OMA" id="WETEQSI"/>
<evidence type="ECO:0000256" key="1">
    <source>
        <dbReference type="SAM" id="Coils"/>
    </source>
</evidence>
<keyword evidence="1" id="KW-0175">Coiled coil</keyword>
<dbReference type="EMBL" id="FN430322">
    <property type="protein sequence ID" value="CAZ84161.1"/>
    <property type="molecule type" value="Genomic_DNA"/>
</dbReference>
<keyword evidence="4" id="KW-1185">Reference proteome</keyword>
<evidence type="ECO:0000313" key="4">
    <source>
        <dbReference type="Proteomes" id="UP000006911"/>
    </source>
</evidence>
<evidence type="ECO:0000313" key="3">
    <source>
        <dbReference type="EMBL" id="CAZ84161.1"/>
    </source>
</evidence>
<dbReference type="GeneID" id="9183494"/>
<accession>D5GI18</accession>
<dbReference type="AlphaFoldDB" id="D5GI18"/>
<feature type="compositionally biased region" description="Basic and acidic residues" evidence="2">
    <location>
        <begin position="478"/>
        <end position="492"/>
    </location>
</feature>
<name>D5GI18_TUBMM</name>
<dbReference type="KEGG" id="tml:GSTUM_00008232001"/>
<dbReference type="HOGENOM" id="CLU_541006_0_0_1"/>
<gene>
    <name evidence="3" type="ORF">GSTUM_00008232001</name>
</gene>
<protein>
    <submittedName>
        <fullName evidence="3">(Perigord truffle) hypothetical protein</fullName>
    </submittedName>
</protein>
<evidence type="ECO:0000256" key="2">
    <source>
        <dbReference type="SAM" id="MobiDB-lite"/>
    </source>
</evidence>